<dbReference type="Gene3D" id="3.40.50.410">
    <property type="entry name" value="von Willebrand factor, type A domain"/>
    <property type="match status" value="1"/>
</dbReference>
<dbReference type="PROSITE" id="PS50234">
    <property type="entry name" value="VWFA"/>
    <property type="match status" value="1"/>
</dbReference>
<dbReference type="NCBIfam" id="TIGR03436">
    <property type="entry name" value="acidobact_VWFA"/>
    <property type="match status" value="1"/>
</dbReference>
<organism evidence="2 3">
    <name type="scientific">Acidipila rosea</name>
    <dbReference type="NCBI Taxonomy" id="768535"/>
    <lineage>
        <taxon>Bacteria</taxon>
        <taxon>Pseudomonadati</taxon>
        <taxon>Acidobacteriota</taxon>
        <taxon>Terriglobia</taxon>
        <taxon>Terriglobales</taxon>
        <taxon>Acidobacteriaceae</taxon>
        <taxon>Acidipila</taxon>
    </lineage>
</organism>
<feature type="domain" description="VWFA" evidence="1">
    <location>
        <begin position="131"/>
        <end position="302"/>
    </location>
</feature>
<dbReference type="RefSeq" id="WP_131997685.1">
    <property type="nucleotide sequence ID" value="NZ_SMGK01000004.1"/>
</dbReference>
<name>A0A4R1L2G3_9BACT</name>
<sequence>MPLTCKFLRNATRSSLPKLRRLHPVALAFVLVFTAGRSFCQEDQLNRVHVSPPPPVVPANPGPPPLEGRAALNARSNERIRVDVNLVLVPVTVTDGADRLVTGLEKENFFLYEENRPETIKTFSQEDAPVSIGIIFDMSGSMANKINRSRDSVFQFMKTANPQDEFFVIAFNDRPELVSDFTSSVDDIEEQLTNVHPGHRTALLDAIYFGIAKMKQAKYERHALLIVSDGGDNRSRYTENEVRTAVRESAVQIYSIGIFDPYAPTTEERMGPQLLADISNETGGRLFKVDDVAEMGDIATKISAELRNEYVLGYKSDDARRDGKWRKLKVKLVPPPGLPQLAVHARNGYYAPLQ</sequence>
<keyword evidence="3" id="KW-1185">Reference proteome</keyword>
<reference evidence="2 3" key="1">
    <citation type="submission" date="2019-03" db="EMBL/GenBank/DDBJ databases">
        <title>Genomic Encyclopedia of Type Strains, Phase IV (KMG-IV): sequencing the most valuable type-strain genomes for metagenomic binning, comparative biology and taxonomic classification.</title>
        <authorList>
            <person name="Goeker M."/>
        </authorList>
    </citation>
    <scope>NUCLEOTIDE SEQUENCE [LARGE SCALE GENOMIC DNA]</scope>
    <source>
        <strain evidence="2 3">DSM 103428</strain>
    </source>
</reference>
<dbReference type="Proteomes" id="UP000295210">
    <property type="component" value="Unassembled WGS sequence"/>
</dbReference>
<evidence type="ECO:0000313" key="3">
    <source>
        <dbReference type="Proteomes" id="UP000295210"/>
    </source>
</evidence>
<protein>
    <submittedName>
        <fullName evidence="2">Ca-activated chloride channel family protein</fullName>
    </submittedName>
</protein>
<accession>A0A4R1L2G3</accession>
<dbReference type="CDD" id="cd00198">
    <property type="entry name" value="vWFA"/>
    <property type="match status" value="1"/>
</dbReference>
<dbReference type="InterPro" id="IPR017802">
    <property type="entry name" value="VWFA-rel_acidobac-type"/>
</dbReference>
<dbReference type="EMBL" id="SMGK01000004">
    <property type="protein sequence ID" value="TCK72104.1"/>
    <property type="molecule type" value="Genomic_DNA"/>
</dbReference>
<dbReference type="SUPFAM" id="SSF53300">
    <property type="entry name" value="vWA-like"/>
    <property type="match status" value="1"/>
</dbReference>
<dbReference type="InterPro" id="IPR036465">
    <property type="entry name" value="vWFA_dom_sf"/>
</dbReference>
<gene>
    <name evidence="2" type="ORF">C7378_2737</name>
</gene>
<dbReference type="Pfam" id="PF13519">
    <property type="entry name" value="VWA_2"/>
    <property type="match status" value="1"/>
</dbReference>
<proteinExistence type="predicted"/>
<dbReference type="AlphaFoldDB" id="A0A4R1L2G3"/>
<evidence type="ECO:0000259" key="1">
    <source>
        <dbReference type="PROSITE" id="PS50234"/>
    </source>
</evidence>
<dbReference type="InterPro" id="IPR002035">
    <property type="entry name" value="VWF_A"/>
</dbReference>
<dbReference type="SMART" id="SM00327">
    <property type="entry name" value="VWA"/>
    <property type="match status" value="1"/>
</dbReference>
<evidence type="ECO:0000313" key="2">
    <source>
        <dbReference type="EMBL" id="TCK72104.1"/>
    </source>
</evidence>
<comment type="caution">
    <text evidence="2">The sequence shown here is derived from an EMBL/GenBank/DDBJ whole genome shotgun (WGS) entry which is preliminary data.</text>
</comment>
<dbReference type="OrthoDB" id="109108at2"/>